<name>A0A0N4Y7T3_NIPBR</name>
<dbReference type="Proteomes" id="UP000271162">
    <property type="component" value="Unassembled WGS sequence"/>
</dbReference>
<evidence type="ECO:0000313" key="1">
    <source>
        <dbReference type="EMBL" id="VDL75829.1"/>
    </source>
</evidence>
<dbReference type="AlphaFoldDB" id="A0A0N4Y7T3"/>
<reference evidence="1 2" key="2">
    <citation type="submission" date="2018-11" db="EMBL/GenBank/DDBJ databases">
        <authorList>
            <consortium name="Pathogen Informatics"/>
        </authorList>
    </citation>
    <scope>NUCLEOTIDE SEQUENCE [LARGE SCALE GENOMIC DNA]</scope>
</reference>
<evidence type="ECO:0000313" key="3">
    <source>
        <dbReference type="WBParaSite" id="NBR_0001223901-mRNA-1"/>
    </source>
</evidence>
<proteinExistence type="predicted"/>
<sequence length="88" mass="9736">MALALSVQKSPVSILGGRFDEPVDTWLDAAALQEALHKRITSVEHSGENIVFRFVDNSSVLRPRIEDTSKTAAASFAFGYTNRLDREN</sequence>
<organism evidence="3">
    <name type="scientific">Nippostrongylus brasiliensis</name>
    <name type="common">Rat hookworm</name>
    <dbReference type="NCBI Taxonomy" id="27835"/>
    <lineage>
        <taxon>Eukaryota</taxon>
        <taxon>Metazoa</taxon>
        <taxon>Ecdysozoa</taxon>
        <taxon>Nematoda</taxon>
        <taxon>Chromadorea</taxon>
        <taxon>Rhabditida</taxon>
        <taxon>Rhabditina</taxon>
        <taxon>Rhabditomorpha</taxon>
        <taxon>Strongyloidea</taxon>
        <taxon>Heligmosomidae</taxon>
        <taxon>Nippostrongylus</taxon>
    </lineage>
</organism>
<evidence type="ECO:0000313" key="2">
    <source>
        <dbReference type="Proteomes" id="UP000271162"/>
    </source>
</evidence>
<keyword evidence="2" id="KW-1185">Reference proteome</keyword>
<dbReference type="EMBL" id="UYSL01020701">
    <property type="protein sequence ID" value="VDL75829.1"/>
    <property type="molecule type" value="Genomic_DNA"/>
</dbReference>
<dbReference type="WBParaSite" id="NBR_0001223901-mRNA-1">
    <property type="protein sequence ID" value="NBR_0001223901-mRNA-1"/>
    <property type="gene ID" value="NBR_0001223901"/>
</dbReference>
<accession>A0A0N4Y7T3</accession>
<reference evidence="3" key="1">
    <citation type="submission" date="2017-02" db="UniProtKB">
        <authorList>
            <consortium name="WormBaseParasite"/>
        </authorList>
    </citation>
    <scope>IDENTIFICATION</scope>
</reference>
<gene>
    <name evidence="1" type="ORF">NBR_LOCUS12240</name>
</gene>
<protein>
    <submittedName>
        <fullName evidence="3">TonB-dependent receptor</fullName>
    </submittedName>
</protein>